<name>A0A1G8V6N1_9LACT</name>
<dbReference type="EMBL" id="FNFK01000001">
    <property type="protein sequence ID" value="SDJ60985.1"/>
    <property type="molecule type" value="Genomic_DNA"/>
</dbReference>
<dbReference type="GO" id="GO:0003700">
    <property type="term" value="F:DNA-binding transcription factor activity"/>
    <property type="evidence" value="ECO:0007669"/>
    <property type="project" value="InterPro"/>
</dbReference>
<dbReference type="AlphaFoldDB" id="A0A1G8V6N1"/>
<dbReference type="InterPro" id="IPR039422">
    <property type="entry name" value="MarR/SlyA-like"/>
</dbReference>
<dbReference type="SMART" id="SM00347">
    <property type="entry name" value="HTH_MARR"/>
    <property type="match status" value="1"/>
</dbReference>
<dbReference type="GO" id="GO:0006950">
    <property type="term" value="P:response to stress"/>
    <property type="evidence" value="ECO:0007669"/>
    <property type="project" value="TreeGrafter"/>
</dbReference>
<evidence type="ECO:0000313" key="3">
    <source>
        <dbReference type="Proteomes" id="UP000199433"/>
    </source>
</evidence>
<dbReference type="SUPFAM" id="SSF46785">
    <property type="entry name" value="Winged helix' DNA-binding domain"/>
    <property type="match status" value="1"/>
</dbReference>
<keyword evidence="3" id="KW-1185">Reference proteome</keyword>
<protein>
    <submittedName>
        <fullName evidence="2">DNA-binding transcriptional regulator, MarR family</fullName>
    </submittedName>
</protein>
<evidence type="ECO:0000313" key="2">
    <source>
        <dbReference type="EMBL" id="SDJ60985.1"/>
    </source>
</evidence>
<dbReference type="STRING" id="426701.SAMN04488098_100150"/>
<dbReference type="Gene3D" id="1.10.10.10">
    <property type="entry name" value="Winged helix-like DNA-binding domain superfamily/Winged helix DNA-binding domain"/>
    <property type="match status" value="1"/>
</dbReference>
<dbReference type="PROSITE" id="PS50995">
    <property type="entry name" value="HTH_MARR_2"/>
    <property type="match status" value="1"/>
</dbReference>
<dbReference type="OrthoDB" id="2411388at2"/>
<dbReference type="GO" id="GO:0003677">
    <property type="term" value="F:DNA binding"/>
    <property type="evidence" value="ECO:0007669"/>
    <property type="project" value="UniProtKB-KW"/>
</dbReference>
<reference evidence="3" key="1">
    <citation type="submission" date="2016-10" db="EMBL/GenBank/DDBJ databases">
        <authorList>
            <person name="Varghese N."/>
            <person name="Submissions S."/>
        </authorList>
    </citation>
    <scope>NUCLEOTIDE SEQUENCE [LARGE SCALE GENOMIC DNA]</scope>
    <source>
        <strain evidence="3">DSM 19181</strain>
    </source>
</reference>
<dbReference type="InterPro" id="IPR000835">
    <property type="entry name" value="HTH_MarR-typ"/>
</dbReference>
<dbReference type="PANTHER" id="PTHR33164:SF43">
    <property type="entry name" value="HTH-TYPE TRANSCRIPTIONAL REPRESSOR YETL"/>
    <property type="match status" value="1"/>
</dbReference>
<organism evidence="2 3">
    <name type="scientific">Alkalibacterium thalassium</name>
    <dbReference type="NCBI Taxonomy" id="426701"/>
    <lineage>
        <taxon>Bacteria</taxon>
        <taxon>Bacillati</taxon>
        <taxon>Bacillota</taxon>
        <taxon>Bacilli</taxon>
        <taxon>Lactobacillales</taxon>
        <taxon>Carnobacteriaceae</taxon>
        <taxon>Alkalibacterium</taxon>
    </lineage>
</organism>
<dbReference type="PANTHER" id="PTHR33164">
    <property type="entry name" value="TRANSCRIPTIONAL REGULATOR, MARR FAMILY"/>
    <property type="match status" value="1"/>
</dbReference>
<dbReference type="InterPro" id="IPR036388">
    <property type="entry name" value="WH-like_DNA-bd_sf"/>
</dbReference>
<feature type="domain" description="HTH marR-type" evidence="1">
    <location>
        <begin position="7"/>
        <end position="137"/>
    </location>
</feature>
<dbReference type="InterPro" id="IPR036390">
    <property type="entry name" value="WH_DNA-bd_sf"/>
</dbReference>
<dbReference type="Proteomes" id="UP000199433">
    <property type="component" value="Unassembled WGS sequence"/>
</dbReference>
<keyword evidence="2" id="KW-0238">DNA-binding</keyword>
<evidence type="ECO:0000259" key="1">
    <source>
        <dbReference type="PROSITE" id="PS50995"/>
    </source>
</evidence>
<proteinExistence type="predicted"/>
<gene>
    <name evidence="2" type="ORF">SAMN04488098_100150</name>
</gene>
<dbReference type="Pfam" id="PF12802">
    <property type="entry name" value="MarR_2"/>
    <property type="match status" value="1"/>
</dbReference>
<sequence>MESPGNTDALLEKVTEMNQLYKQVAELMLHEHGLSSSAINLIKLIGNDECTLKDITQKSRLDKSTVSRQMNALVKKEFVTKTTGEDKRYAYFTLTDKALDVFSNYHKHLEEKFESILSGWTEEEVHMLTVLIGRLNRSMTNRI</sequence>
<accession>A0A1G8V6N1</accession>
<dbReference type="RefSeq" id="WP_091264024.1">
    <property type="nucleotide sequence ID" value="NZ_FNFK01000001.1"/>
</dbReference>